<comment type="caution">
    <text evidence="5">The sequence shown here is derived from an EMBL/GenBank/DDBJ whole genome shotgun (WGS) entry which is preliminary data.</text>
</comment>
<sequence length="399" mass="41025">MVIAFAVIAALIVTGAAAAYEHFNGNLRTTSLTAGGGDATGDLAKPTPLTILVLGSDSRASAADCTIGGACPTGTASPSATGTAGPGNADVEMLVHLSADRTNASVTSIPRDTIVDIPQCTDQFTGKVVAAHRDRSNSTLNDGPNCTVATVHQLTGVPIDHFMVVDFSGVVQLSNAVGGVQICVSKDVYDPYSHLKLAAGNHTLKGLPALEFLRTRHGFGDGSDLGRASAQHLFLSTMMRDVQSASTLLNPVTGYQVADAATKALTVDDGLGSVDRLLQLGLQFNKIPARSTYFVTMPTVYDAQNRNVVLPGPSAAALFAKIAADQSLAPARPRPSSTPSTSPTASPSPTSTENAAPPAAATTTGCAQVSTERTVTLNGMRMTPTEAFNQSPRVPLSAP</sequence>
<dbReference type="AlphaFoldDB" id="A0A967B4Z8"/>
<name>A0A967B4Z8_9MICO</name>
<dbReference type="EMBL" id="JAAOIV010000015">
    <property type="protein sequence ID" value="NHN57370.1"/>
    <property type="molecule type" value="Genomic_DNA"/>
</dbReference>
<reference evidence="5" key="1">
    <citation type="submission" date="2020-03" db="EMBL/GenBank/DDBJ databases">
        <title>Draft sequencing of Calidifontibacter sp. DB0510.</title>
        <authorList>
            <person name="Kim D.-U."/>
        </authorList>
    </citation>
    <scope>NUCLEOTIDE SEQUENCE</scope>
    <source>
        <strain evidence="5">DB0510</strain>
    </source>
</reference>
<organism evidence="5 6">
    <name type="scientific">Metallococcus carri</name>
    <dbReference type="NCBI Taxonomy" id="1656884"/>
    <lineage>
        <taxon>Bacteria</taxon>
        <taxon>Bacillati</taxon>
        <taxon>Actinomycetota</taxon>
        <taxon>Actinomycetes</taxon>
        <taxon>Micrococcales</taxon>
        <taxon>Dermacoccaceae</taxon>
        <taxon>Metallococcus</taxon>
    </lineage>
</organism>
<gene>
    <name evidence="5" type="ORF">G9U51_16495</name>
</gene>
<feature type="region of interest" description="Disordered" evidence="2">
    <location>
        <begin position="328"/>
        <end position="399"/>
    </location>
</feature>
<dbReference type="PANTHER" id="PTHR33392">
    <property type="entry name" value="POLYISOPRENYL-TEICHOIC ACID--PEPTIDOGLYCAN TEICHOIC ACID TRANSFERASE TAGU"/>
    <property type="match status" value="1"/>
</dbReference>
<evidence type="ECO:0000259" key="4">
    <source>
        <dbReference type="Pfam" id="PF03816"/>
    </source>
</evidence>
<keyword evidence="6" id="KW-1185">Reference proteome</keyword>
<dbReference type="RefSeq" id="WP_166198626.1">
    <property type="nucleotide sequence ID" value="NZ_JAAOIV010000015.1"/>
</dbReference>
<dbReference type="Gene3D" id="3.40.630.190">
    <property type="entry name" value="LCP protein"/>
    <property type="match status" value="1"/>
</dbReference>
<feature type="compositionally biased region" description="Polar residues" evidence="2">
    <location>
        <begin position="365"/>
        <end position="377"/>
    </location>
</feature>
<evidence type="ECO:0000256" key="1">
    <source>
        <dbReference type="ARBA" id="ARBA00006068"/>
    </source>
</evidence>
<accession>A0A967B4Z8</accession>
<evidence type="ECO:0000256" key="3">
    <source>
        <dbReference type="SAM" id="SignalP"/>
    </source>
</evidence>
<dbReference type="PANTHER" id="PTHR33392:SF6">
    <property type="entry name" value="POLYISOPRENYL-TEICHOIC ACID--PEPTIDOGLYCAN TEICHOIC ACID TRANSFERASE TAGU"/>
    <property type="match status" value="1"/>
</dbReference>
<dbReference type="InterPro" id="IPR050922">
    <property type="entry name" value="LytR/CpsA/Psr_CW_biosynth"/>
</dbReference>
<evidence type="ECO:0000256" key="2">
    <source>
        <dbReference type="SAM" id="MobiDB-lite"/>
    </source>
</evidence>
<evidence type="ECO:0000313" key="6">
    <source>
        <dbReference type="Proteomes" id="UP000744769"/>
    </source>
</evidence>
<dbReference type="Proteomes" id="UP000744769">
    <property type="component" value="Unassembled WGS sequence"/>
</dbReference>
<protein>
    <submittedName>
        <fullName evidence="5">LCP family protein</fullName>
    </submittedName>
</protein>
<keyword evidence="3" id="KW-0732">Signal</keyword>
<feature type="signal peptide" evidence="3">
    <location>
        <begin position="1"/>
        <end position="19"/>
    </location>
</feature>
<feature type="domain" description="Cell envelope-related transcriptional attenuator" evidence="4">
    <location>
        <begin position="88"/>
        <end position="243"/>
    </location>
</feature>
<evidence type="ECO:0000313" key="5">
    <source>
        <dbReference type="EMBL" id="NHN57370.1"/>
    </source>
</evidence>
<comment type="similarity">
    <text evidence="1">Belongs to the LytR/CpsA/Psr (LCP) family.</text>
</comment>
<dbReference type="InterPro" id="IPR004474">
    <property type="entry name" value="LytR_CpsA_psr"/>
</dbReference>
<feature type="chain" id="PRO_5039169279" evidence="3">
    <location>
        <begin position="20"/>
        <end position="399"/>
    </location>
</feature>
<feature type="compositionally biased region" description="Low complexity" evidence="2">
    <location>
        <begin position="328"/>
        <end position="364"/>
    </location>
</feature>
<proteinExistence type="inferred from homology"/>
<dbReference type="Pfam" id="PF03816">
    <property type="entry name" value="LytR_cpsA_psr"/>
    <property type="match status" value="1"/>
</dbReference>
<dbReference type="NCBIfam" id="TIGR00350">
    <property type="entry name" value="lytR_cpsA_psr"/>
    <property type="match status" value="1"/>
</dbReference>